<dbReference type="AlphaFoldDB" id="A0A166DVR1"/>
<dbReference type="GO" id="GO:0019150">
    <property type="term" value="F:D-ribulokinase activity"/>
    <property type="evidence" value="ECO:0007669"/>
    <property type="project" value="TreeGrafter"/>
</dbReference>
<evidence type="ECO:0000256" key="3">
    <source>
        <dbReference type="ARBA" id="ARBA00022777"/>
    </source>
</evidence>
<dbReference type="InterPro" id="IPR018485">
    <property type="entry name" value="FGGY_C"/>
</dbReference>
<dbReference type="Gene3D" id="1.20.58.2240">
    <property type="match status" value="1"/>
</dbReference>
<protein>
    <submittedName>
        <fullName evidence="6">Pentulose kinase</fullName>
    </submittedName>
</protein>
<dbReference type="SUPFAM" id="SSF53067">
    <property type="entry name" value="Actin-like ATPase domain"/>
    <property type="match status" value="2"/>
</dbReference>
<keyword evidence="3 6" id="KW-0418">Kinase</keyword>
<dbReference type="PANTHER" id="PTHR43435:SF4">
    <property type="entry name" value="FGGY CARBOHYDRATE KINASE DOMAIN-CONTAINING PROTEIN"/>
    <property type="match status" value="1"/>
</dbReference>
<dbReference type="Gene3D" id="3.30.420.40">
    <property type="match status" value="1"/>
</dbReference>
<feature type="domain" description="Carbohydrate kinase FGGY N-terminal" evidence="4">
    <location>
        <begin position="6"/>
        <end position="270"/>
    </location>
</feature>
<dbReference type="STRING" id="1314776.A0A166DVR1"/>
<dbReference type="InterPro" id="IPR006003">
    <property type="entry name" value="FGGY_RbtK-like"/>
</dbReference>
<evidence type="ECO:0000313" key="6">
    <source>
        <dbReference type="EMBL" id="KZT38945.1"/>
    </source>
</evidence>
<dbReference type="Pfam" id="PF02782">
    <property type="entry name" value="FGGY_C"/>
    <property type="match status" value="1"/>
</dbReference>
<organism evidence="6 7">
    <name type="scientific">Sistotremastrum suecicum HHB10207 ss-3</name>
    <dbReference type="NCBI Taxonomy" id="1314776"/>
    <lineage>
        <taxon>Eukaryota</taxon>
        <taxon>Fungi</taxon>
        <taxon>Dikarya</taxon>
        <taxon>Basidiomycota</taxon>
        <taxon>Agaricomycotina</taxon>
        <taxon>Agaricomycetes</taxon>
        <taxon>Sistotremastrales</taxon>
        <taxon>Sistotremastraceae</taxon>
        <taxon>Sistotremastrum</taxon>
    </lineage>
</organism>
<dbReference type="Proteomes" id="UP000076798">
    <property type="component" value="Unassembled WGS sequence"/>
</dbReference>
<dbReference type="NCBIfam" id="TIGR01315">
    <property type="entry name" value="5C_CHO_kinase"/>
    <property type="match status" value="1"/>
</dbReference>
<evidence type="ECO:0000259" key="4">
    <source>
        <dbReference type="Pfam" id="PF00370"/>
    </source>
</evidence>
<dbReference type="OrthoDB" id="203824at2759"/>
<comment type="similarity">
    <text evidence="1">Belongs to the FGGY kinase family.</text>
</comment>
<evidence type="ECO:0000313" key="7">
    <source>
        <dbReference type="Proteomes" id="UP000076798"/>
    </source>
</evidence>
<keyword evidence="7" id="KW-1185">Reference proteome</keyword>
<dbReference type="PANTHER" id="PTHR43435">
    <property type="entry name" value="RIBULOKINASE"/>
    <property type="match status" value="1"/>
</dbReference>
<reference evidence="6 7" key="1">
    <citation type="journal article" date="2016" name="Mol. Biol. Evol.">
        <title>Comparative Genomics of Early-Diverging Mushroom-Forming Fungi Provides Insights into the Origins of Lignocellulose Decay Capabilities.</title>
        <authorList>
            <person name="Nagy L.G."/>
            <person name="Riley R."/>
            <person name="Tritt A."/>
            <person name="Adam C."/>
            <person name="Daum C."/>
            <person name="Floudas D."/>
            <person name="Sun H."/>
            <person name="Yadav J.S."/>
            <person name="Pangilinan J."/>
            <person name="Larsson K.H."/>
            <person name="Matsuura K."/>
            <person name="Barry K."/>
            <person name="Labutti K."/>
            <person name="Kuo R."/>
            <person name="Ohm R.A."/>
            <person name="Bhattacharya S.S."/>
            <person name="Shirouzu T."/>
            <person name="Yoshinaga Y."/>
            <person name="Martin F.M."/>
            <person name="Grigoriev I.V."/>
            <person name="Hibbett D.S."/>
        </authorList>
    </citation>
    <scope>NUCLEOTIDE SEQUENCE [LARGE SCALE GENOMIC DNA]</scope>
    <source>
        <strain evidence="6 7">HHB10207 ss-3</strain>
    </source>
</reference>
<dbReference type="EMBL" id="KV428054">
    <property type="protein sequence ID" value="KZT38945.1"/>
    <property type="molecule type" value="Genomic_DNA"/>
</dbReference>
<keyword evidence="2" id="KW-0808">Transferase</keyword>
<dbReference type="GO" id="GO:0019321">
    <property type="term" value="P:pentose metabolic process"/>
    <property type="evidence" value="ECO:0007669"/>
    <property type="project" value="TreeGrafter"/>
</dbReference>
<sequence>MSKGPLYVGIDVGTGSVRAGLYTASGTLLGQSTKETKTWRSESDHRVFEQSTTDIWDAICHCVKESLASAGASKDDVAGIGFDATCSLAVTDDEGEPICVTEGKGCGESGERNIVLWADHRAEEEAELINSTGSIVLDYVGGTMSLEMEIPKILWLKKHMSPQNFHRCQFFDLPDYLTYRATNSTTRSSCSLVCKCSFLPQSGWQPDFFEKIGLGELVEGRYKQIGEGEVLTAGKPVGKGLVDTAAEQLGLNVGTPVGSAVIDAYAGWIGTIGARYRSPGSEDLSPPTKLEESRHRLAAVAGTSTCHLVQSPNAVSVTGVWGPYRDAIFPGWWMNEGGQSSTGQLIDFMMKTHPAYQKLLQTSKAANISPFDWLENELKRQKEEKNVASLTELTKDLHIYPDLHGNRSPIADPKMRGAIMGLALDDNLSDLAKKINVTLEAIALQTWHIVDEMNSRGHSITEIYMSGGQAKNKPLMQLFADVCSVPVILPFSHSTAVVLGSAMLGRYAAELTGAKAGELSKERLWEIMVEMTPPGTVVTPSASQKENRLLGAKYKIFRESIDIQKRWREEMERAAQE</sequence>
<proteinExistence type="inferred from homology"/>
<dbReference type="Pfam" id="PF00370">
    <property type="entry name" value="FGGY_N"/>
    <property type="match status" value="1"/>
</dbReference>
<dbReference type="InterPro" id="IPR043129">
    <property type="entry name" value="ATPase_NBD"/>
</dbReference>
<feature type="domain" description="Carbohydrate kinase FGGY C-terminal" evidence="5">
    <location>
        <begin position="297"/>
        <end position="509"/>
    </location>
</feature>
<dbReference type="PIRSF" id="PIRSF000538">
    <property type="entry name" value="GlpK"/>
    <property type="match status" value="1"/>
</dbReference>
<evidence type="ECO:0000256" key="1">
    <source>
        <dbReference type="ARBA" id="ARBA00009156"/>
    </source>
</evidence>
<accession>A0A166DVR1</accession>
<dbReference type="InterPro" id="IPR000577">
    <property type="entry name" value="Carb_kinase_FGGY"/>
</dbReference>
<dbReference type="CDD" id="cd07782">
    <property type="entry name" value="ASKHA_NBD_FGGY_D-RBK"/>
    <property type="match status" value="1"/>
</dbReference>
<name>A0A166DVR1_9AGAM</name>
<evidence type="ECO:0000259" key="5">
    <source>
        <dbReference type="Pfam" id="PF02782"/>
    </source>
</evidence>
<evidence type="ECO:0000256" key="2">
    <source>
        <dbReference type="ARBA" id="ARBA00022679"/>
    </source>
</evidence>
<dbReference type="GO" id="GO:0005737">
    <property type="term" value="C:cytoplasm"/>
    <property type="evidence" value="ECO:0007669"/>
    <property type="project" value="TreeGrafter"/>
</dbReference>
<gene>
    <name evidence="6" type="ORF">SISSUDRAFT_1113810</name>
</gene>
<dbReference type="InterPro" id="IPR018484">
    <property type="entry name" value="FGGY_N"/>
</dbReference>